<dbReference type="GO" id="GO:0005524">
    <property type="term" value="F:ATP binding"/>
    <property type="evidence" value="ECO:0007669"/>
    <property type="project" value="UniProtKB-KW"/>
</dbReference>
<protein>
    <recommendedName>
        <fullName evidence="3 10">Gluconokinase</fullName>
        <ecNumber evidence="3 10">2.7.1.12</ecNumber>
    </recommendedName>
</protein>
<keyword evidence="12" id="KW-1185">Reference proteome</keyword>
<evidence type="ECO:0000256" key="2">
    <source>
        <dbReference type="ARBA" id="ARBA00008420"/>
    </source>
</evidence>
<dbReference type="InterPro" id="IPR006001">
    <property type="entry name" value="Therm_gnt_kin"/>
</dbReference>
<keyword evidence="6 10" id="KW-0418">Kinase</keyword>
<dbReference type="SUPFAM" id="SSF52540">
    <property type="entry name" value="P-loop containing nucleoside triphosphate hydrolases"/>
    <property type="match status" value="1"/>
</dbReference>
<proteinExistence type="inferred from homology"/>
<dbReference type="GO" id="GO:0046316">
    <property type="term" value="F:gluconokinase activity"/>
    <property type="evidence" value="ECO:0007669"/>
    <property type="project" value="UniProtKB-EC"/>
</dbReference>
<keyword evidence="5 10" id="KW-0547">Nucleotide-binding</keyword>
<keyword evidence="7 10" id="KW-0067">ATP-binding</keyword>
<evidence type="ECO:0000313" key="12">
    <source>
        <dbReference type="Proteomes" id="UP000199258"/>
    </source>
</evidence>
<comment type="catalytic activity">
    <reaction evidence="9 10">
        <text>D-gluconate + ATP = 6-phospho-D-gluconate + ADP + H(+)</text>
        <dbReference type="Rhea" id="RHEA:19433"/>
        <dbReference type="ChEBI" id="CHEBI:15378"/>
        <dbReference type="ChEBI" id="CHEBI:18391"/>
        <dbReference type="ChEBI" id="CHEBI:30616"/>
        <dbReference type="ChEBI" id="CHEBI:58759"/>
        <dbReference type="ChEBI" id="CHEBI:456216"/>
        <dbReference type="EC" id="2.7.1.12"/>
    </reaction>
</comment>
<dbReference type="InterPro" id="IPR027417">
    <property type="entry name" value="P-loop_NTPase"/>
</dbReference>
<evidence type="ECO:0000256" key="1">
    <source>
        <dbReference type="ARBA" id="ARBA00004761"/>
    </source>
</evidence>
<dbReference type="Pfam" id="PF13671">
    <property type="entry name" value="AAA_33"/>
    <property type="match status" value="1"/>
</dbReference>
<dbReference type="GO" id="GO:0019521">
    <property type="term" value="P:D-gluconate metabolic process"/>
    <property type="evidence" value="ECO:0007669"/>
    <property type="project" value="UniProtKB-KW"/>
</dbReference>
<evidence type="ECO:0000313" key="11">
    <source>
        <dbReference type="EMBL" id="SDI22281.1"/>
    </source>
</evidence>
<dbReference type="Proteomes" id="UP000199258">
    <property type="component" value="Unassembled WGS sequence"/>
</dbReference>
<keyword evidence="8" id="KW-0311">Gluconate utilization</keyword>
<accession>A0A1G8ITR6</accession>
<dbReference type="CDD" id="cd02021">
    <property type="entry name" value="GntK"/>
    <property type="match status" value="1"/>
</dbReference>
<dbReference type="EMBL" id="FNDT01000007">
    <property type="protein sequence ID" value="SDI22281.1"/>
    <property type="molecule type" value="Genomic_DNA"/>
</dbReference>
<dbReference type="OrthoDB" id="9795716at2"/>
<dbReference type="PANTHER" id="PTHR43442">
    <property type="entry name" value="GLUCONOKINASE-RELATED"/>
    <property type="match status" value="1"/>
</dbReference>
<dbReference type="GO" id="GO:0005737">
    <property type="term" value="C:cytoplasm"/>
    <property type="evidence" value="ECO:0007669"/>
    <property type="project" value="TreeGrafter"/>
</dbReference>
<keyword evidence="4 10" id="KW-0808">Transferase</keyword>
<dbReference type="NCBIfam" id="TIGR01313">
    <property type="entry name" value="therm_gnt_kin"/>
    <property type="match status" value="1"/>
</dbReference>
<dbReference type="RefSeq" id="WP_090586421.1">
    <property type="nucleotide sequence ID" value="NZ_FNDT01000007.1"/>
</dbReference>
<evidence type="ECO:0000256" key="10">
    <source>
        <dbReference type="RuleBase" id="RU363066"/>
    </source>
</evidence>
<evidence type="ECO:0000256" key="5">
    <source>
        <dbReference type="ARBA" id="ARBA00022741"/>
    </source>
</evidence>
<evidence type="ECO:0000256" key="4">
    <source>
        <dbReference type="ARBA" id="ARBA00022679"/>
    </source>
</evidence>
<dbReference type="FunFam" id="3.40.50.300:FF:000522">
    <property type="entry name" value="Gluconokinase"/>
    <property type="match status" value="1"/>
</dbReference>
<gene>
    <name evidence="11" type="ORF">SAMN04488693_107153</name>
</gene>
<dbReference type="EC" id="2.7.1.12" evidence="3 10"/>
<name>A0A1G8ITR6_9MICC</name>
<dbReference type="AlphaFoldDB" id="A0A1G8ITR6"/>
<evidence type="ECO:0000256" key="7">
    <source>
        <dbReference type="ARBA" id="ARBA00022840"/>
    </source>
</evidence>
<reference evidence="11 12" key="1">
    <citation type="submission" date="2016-10" db="EMBL/GenBank/DDBJ databases">
        <authorList>
            <person name="de Groot N.N."/>
        </authorList>
    </citation>
    <scope>NUCLEOTIDE SEQUENCE [LARGE SCALE GENOMIC DNA]</scope>
    <source>
        <strain evidence="11 12">NP_1H</strain>
    </source>
</reference>
<dbReference type="Gene3D" id="3.40.50.300">
    <property type="entry name" value="P-loop containing nucleotide triphosphate hydrolases"/>
    <property type="match status" value="1"/>
</dbReference>
<dbReference type="PANTHER" id="PTHR43442:SF3">
    <property type="entry name" value="GLUCONOKINASE-RELATED"/>
    <property type="match status" value="1"/>
</dbReference>
<evidence type="ECO:0000256" key="3">
    <source>
        <dbReference type="ARBA" id="ARBA00012054"/>
    </source>
</evidence>
<dbReference type="STRING" id="335973.SAMN04488693_107153"/>
<evidence type="ECO:0000256" key="9">
    <source>
        <dbReference type="ARBA" id="ARBA00048090"/>
    </source>
</evidence>
<evidence type="ECO:0000256" key="8">
    <source>
        <dbReference type="ARBA" id="ARBA00023064"/>
    </source>
</evidence>
<organism evidence="11 12">
    <name type="scientific">Arthrobacter subterraneus</name>
    <dbReference type="NCBI Taxonomy" id="335973"/>
    <lineage>
        <taxon>Bacteria</taxon>
        <taxon>Bacillati</taxon>
        <taxon>Actinomycetota</taxon>
        <taxon>Actinomycetes</taxon>
        <taxon>Micrococcales</taxon>
        <taxon>Micrococcaceae</taxon>
        <taxon>Arthrobacter</taxon>
    </lineage>
</organism>
<comment type="pathway">
    <text evidence="1">Carbohydrate acid metabolism.</text>
</comment>
<comment type="similarity">
    <text evidence="2 10">Belongs to the gluconokinase GntK/GntV family.</text>
</comment>
<evidence type="ECO:0000256" key="6">
    <source>
        <dbReference type="ARBA" id="ARBA00022777"/>
    </source>
</evidence>
<sequence>MESPMHLVIMGVSGSGKTTIATALSDRLGWTYAEADEFHSPANIERMTQGIPLTDEDRKPWLESIAGWISEKSAHGESTIVTCSALKKAYRDVLAAADGDLRFVHLLGDVELIRSRMKTRTGHFMPESLLPSQVSTLEPLQEDERGLTVENVRPPAAVLDRIMAELGLNA</sequence>